<accession>A0A0K2UUY4</accession>
<dbReference type="AlphaFoldDB" id="A0A0K2UUY4"/>
<reference evidence="1" key="1">
    <citation type="submission" date="2014-05" db="EMBL/GenBank/DDBJ databases">
        <authorList>
            <person name="Chronopoulou M."/>
        </authorList>
    </citation>
    <scope>NUCLEOTIDE SEQUENCE</scope>
    <source>
        <tissue evidence="1">Whole organism</tissue>
    </source>
</reference>
<evidence type="ECO:0000313" key="1">
    <source>
        <dbReference type="EMBL" id="CDW41732.1"/>
    </source>
</evidence>
<proteinExistence type="predicted"/>
<name>A0A0K2UUY4_LEPSM</name>
<feature type="non-terminal residue" evidence="1">
    <location>
        <position position="1"/>
    </location>
</feature>
<protein>
    <submittedName>
        <fullName evidence="1">Uncharacterized protein</fullName>
    </submittedName>
</protein>
<organism evidence="1">
    <name type="scientific">Lepeophtheirus salmonis</name>
    <name type="common">Salmon louse</name>
    <name type="synonym">Caligus salmonis</name>
    <dbReference type="NCBI Taxonomy" id="72036"/>
    <lineage>
        <taxon>Eukaryota</taxon>
        <taxon>Metazoa</taxon>
        <taxon>Ecdysozoa</taxon>
        <taxon>Arthropoda</taxon>
        <taxon>Crustacea</taxon>
        <taxon>Multicrustacea</taxon>
        <taxon>Hexanauplia</taxon>
        <taxon>Copepoda</taxon>
        <taxon>Siphonostomatoida</taxon>
        <taxon>Caligidae</taxon>
        <taxon>Lepeophtheirus</taxon>
    </lineage>
</organism>
<sequence length="60" mass="7233">YDVKQNIRNVFLAYIELTLKFEHLNNIIGKVKVFIIKDIHKVKKKKRRYINIIDVSVSKF</sequence>
<dbReference type="EMBL" id="HACA01024371">
    <property type="protein sequence ID" value="CDW41732.1"/>
    <property type="molecule type" value="Transcribed_RNA"/>
</dbReference>